<evidence type="ECO:0000313" key="2">
    <source>
        <dbReference type="Proteomes" id="UP000588586"/>
    </source>
</evidence>
<dbReference type="Proteomes" id="UP000588586">
    <property type="component" value="Unassembled WGS sequence"/>
</dbReference>
<accession>A0A849HJX4</accession>
<dbReference type="EMBL" id="JABEPQ010000002">
    <property type="protein sequence ID" value="NNM46953.1"/>
    <property type="molecule type" value="Genomic_DNA"/>
</dbReference>
<keyword evidence="2" id="KW-1185">Reference proteome</keyword>
<proteinExistence type="predicted"/>
<organism evidence="1 2">
    <name type="scientific">Knoellia koreensis</name>
    <dbReference type="NCBI Taxonomy" id="2730921"/>
    <lineage>
        <taxon>Bacteria</taxon>
        <taxon>Bacillati</taxon>
        <taxon>Actinomycetota</taxon>
        <taxon>Actinomycetes</taxon>
        <taxon>Micrococcales</taxon>
        <taxon>Intrasporangiaceae</taxon>
        <taxon>Knoellia</taxon>
    </lineage>
</organism>
<sequence>MLTAEAIAHAVVGFDLVADQLTAAEVTRGTRFREAQIYGVVEEDFFDWVLRQTVVRRSCLTWCVGSRALTEQLWVVVERGAERGPQQLGPQVSLDGHARHVLAALVEVRKCGVVELMTGGLCAESFADCGWRRWDVVLGSKHRLEPDQDVVMVGAVRVEHPS</sequence>
<dbReference type="RefSeq" id="WP_171243988.1">
    <property type="nucleotide sequence ID" value="NZ_JABEPQ010000002.1"/>
</dbReference>
<dbReference type="AlphaFoldDB" id="A0A849HJX4"/>
<reference evidence="1 2" key="1">
    <citation type="submission" date="2020-04" db="EMBL/GenBank/DDBJ databases">
        <title>Knoellia sp. isolate from air conditioner.</title>
        <authorList>
            <person name="Chea S."/>
            <person name="Kim D.-U."/>
        </authorList>
    </citation>
    <scope>NUCLEOTIDE SEQUENCE [LARGE SCALE GENOMIC DNA]</scope>
    <source>
        <strain evidence="1 2">DB2414S</strain>
    </source>
</reference>
<name>A0A849HJX4_9MICO</name>
<comment type="caution">
    <text evidence="1">The sequence shown here is derived from an EMBL/GenBank/DDBJ whole genome shotgun (WGS) entry which is preliminary data.</text>
</comment>
<protein>
    <submittedName>
        <fullName evidence="1">Uncharacterized protein</fullName>
    </submittedName>
</protein>
<evidence type="ECO:0000313" key="1">
    <source>
        <dbReference type="EMBL" id="NNM46953.1"/>
    </source>
</evidence>
<gene>
    <name evidence="1" type="ORF">HJG52_13165</name>
</gene>